<keyword evidence="10" id="KW-1185">Reference proteome</keyword>
<evidence type="ECO:0000256" key="1">
    <source>
        <dbReference type="ARBA" id="ARBA00004811"/>
    </source>
</evidence>
<keyword evidence="4 7" id="KW-0808">Transferase</keyword>
<accession>A0ABQ3K291</accession>
<dbReference type="Proteomes" id="UP000632154">
    <property type="component" value="Unassembled WGS sequence"/>
</dbReference>
<feature type="active site" description="Proton acceptor" evidence="7">
    <location>
        <position position="323"/>
    </location>
</feature>
<dbReference type="CDD" id="cd01556">
    <property type="entry name" value="EPSP_synthase"/>
    <property type="match status" value="1"/>
</dbReference>
<dbReference type="NCBIfam" id="TIGR01356">
    <property type="entry name" value="aroA"/>
    <property type="match status" value="1"/>
</dbReference>
<gene>
    <name evidence="7 9" type="primary">aroA</name>
    <name evidence="9" type="ORF">GCM10017783_10220</name>
</gene>
<proteinExistence type="inferred from homology"/>
<feature type="binding site" evidence="7">
    <location>
        <position position="354"/>
    </location>
    <ligand>
        <name>phosphoenolpyruvate</name>
        <dbReference type="ChEBI" id="CHEBI:58702"/>
    </ligand>
</feature>
<feature type="binding site" evidence="7">
    <location>
        <position position="34"/>
    </location>
    <ligand>
        <name>phosphoenolpyruvate</name>
        <dbReference type="ChEBI" id="CHEBI:58702"/>
    </ligand>
</feature>
<comment type="similarity">
    <text evidence="2 7">Belongs to the EPSP synthase family.</text>
</comment>
<feature type="binding site" evidence="7">
    <location>
        <position position="180"/>
    </location>
    <ligand>
        <name>3-phosphoshikimate</name>
        <dbReference type="ChEBI" id="CHEBI:145989"/>
    </ligand>
</feature>
<dbReference type="Gene3D" id="3.65.10.10">
    <property type="entry name" value="Enolpyruvate transferase domain"/>
    <property type="match status" value="2"/>
</dbReference>
<name>A0ABQ3K291_9DEIO</name>
<keyword evidence="7" id="KW-0963">Cytoplasm</keyword>
<dbReference type="PANTHER" id="PTHR21090:SF5">
    <property type="entry name" value="PENTAFUNCTIONAL AROM POLYPEPTIDE"/>
    <property type="match status" value="1"/>
</dbReference>
<feature type="binding site" evidence="7">
    <location>
        <position position="34"/>
    </location>
    <ligand>
        <name>3-phosphoshikimate</name>
        <dbReference type="ChEBI" id="CHEBI:145989"/>
    </ligand>
</feature>
<evidence type="ECO:0000256" key="5">
    <source>
        <dbReference type="ARBA" id="ARBA00023141"/>
    </source>
</evidence>
<keyword evidence="3 7" id="KW-0028">Amino-acid biosynthesis</keyword>
<feature type="binding site" evidence="7">
    <location>
        <position position="178"/>
    </location>
    <ligand>
        <name>3-phosphoshikimate</name>
        <dbReference type="ChEBI" id="CHEBI:145989"/>
    </ligand>
</feature>
<dbReference type="InterPro" id="IPR013792">
    <property type="entry name" value="RNA3'P_cycl/enolpyr_Trfase_a/b"/>
</dbReference>
<dbReference type="PANTHER" id="PTHR21090">
    <property type="entry name" value="AROM/DEHYDROQUINATE SYNTHASE"/>
    <property type="match status" value="1"/>
</dbReference>
<evidence type="ECO:0000256" key="2">
    <source>
        <dbReference type="ARBA" id="ARBA00009948"/>
    </source>
</evidence>
<feature type="binding site" evidence="7">
    <location>
        <position position="104"/>
    </location>
    <ligand>
        <name>phosphoenolpyruvate</name>
        <dbReference type="ChEBI" id="CHEBI:58702"/>
    </ligand>
</feature>
<evidence type="ECO:0000256" key="4">
    <source>
        <dbReference type="ARBA" id="ARBA00022679"/>
    </source>
</evidence>
<feature type="domain" description="Enolpyruvate transferase" evidence="8">
    <location>
        <begin position="20"/>
        <end position="431"/>
    </location>
</feature>
<dbReference type="Pfam" id="PF00275">
    <property type="entry name" value="EPSP_synthase"/>
    <property type="match status" value="1"/>
</dbReference>
<comment type="caution">
    <text evidence="7">Lacks conserved residue(s) required for the propagation of feature annotation.</text>
</comment>
<comment type="catalytic activity">
    <reaction evidence="6">
        <text>3-phosphoshikimate + phosphoenolpyruvate = 5-O-(1-carboxyvinyl)-3-phosphoshikimate + phosphate</text>
        <dbReference type="Rhea" id="RHEA:21256"/>
        <dbReference type="ChEBI" id="CHEBI:43474"/>
        <dbReference type="ChEBI" id="CHEBI:57701"/>
        <dbReference type="ChEBI" id="CHEBI:58702"/>
        <dbReference type="ChEBI" id="CHEBI:145989"/>
        <dbReference type="EC" id="2.5.1.19"/>
    </reaction>
    <physiologicalReaction direction="left-to-right" evidence="6">
        <dbReference type="Rhea" id="RHEA:21257"/>
    </physiologicalReaction>
</comment>
<keyword evidence="5 7" id="KW-0057">Aromatic amino acid biosynthesis</keyword>
<comment type="subunit">
    <text evidence="7">Monomer.</text>
</comment>
<evidence type="ECO:0000256" key="3">
    <source>
        <dbReference type="ARBA" id="ARBA00022605"/>
    </source>
</evidence>
<dbReference type="EMBL" id="BNAL01000009">
    <property type="protein sequence ID" value="GHG00075.1"/>
    <property type="molecule type" value="Genomic_DNA"/>
</dbReference>
<dbReference type="InterPro" id="IPR036968">
    <property type="entry name" value="Enolpyruvate_Tfrase_sf"/>
</dbReference>
<protein>
    <recommendedName>
        <fullName evidence="7">3-phosphoshikimate 1-carboxyvinyltransferase</fullName>
        <ecNumber evidence="7">2.5.1.19</ecNumber>
    </recommendedName>
    <alternativeName>
        <fullName evidence="7">5-enolpyruvylshikimate-3-phosphate synthase</fullName>
        <shortName evidence="7">EPSP synthase</shortName>
        <shortName evidence="7">EPSPS</shortName>
    </alternativeName>
</protein>
<dbReference type="InterPro" id="IPR001986">
    <property type="entry name" value="Enolpyruvate_Tfrase_dom"/>
</dbReference>
<feature type="binding site" evidence="7">
    <location>
        <position position="179"/>
    </location>
    <ligand>
        <name>3-phosphoshikimate</name>
        <dbReference type="ChEBI" id="CHEBI:145989"/>
    </ligand>
</feature>
<feature type="binding site" evidence="7">
    <location>
        <position position="133"/>
    </location>
    <ligand>
        <name>phosphoenolpyruvate</name>
        <dbReference type="ChEBI" id="CHEBI:58702"/>
    </ligand>
</feature>
<dbReference type="PROSITE" id="PS00104">
    <property type="entry name" value="EPSP_SYNTHASE_1"/>
    <property type="match status" value="1"/>
</dbReference>
<dbReference type="PIRSF" id="PIRSF000505">
    <property type="entry name" value="EPSPS"/>
    <property type="match status" value="1"/>
</dbReference>
<comment type="caution">
    <text evidence="9">The sequence shown here is derived from an EMBL/GenBank/DDBJ whole genome shotgun (WGS) entry which is preliminary data.</text>
</comment>
<feature type="binding site" evidence="7">
    <location>
        <position position="350"/>
    </location>
    <ligand>
        <name>3-phosphoshikimate</name>
        <dbReference type="ChEBI" id="CHEBI:145989"/>
    </ligand>
</feature>
<comment type="pathway">
    <text evidence="1 7">Metabolic intermediate biosynthesis; chorismate biosynthesis; chorismate from D-erythrose 4-phosphate and phosphoenolpyruvate: step 6/7.</text>
</comment>
<dbReference type="PROSITE" id="PS00885">
    <property type="entry name" value="EPSP_SYNTHASE_2"/>
    <property type="match status" value="1"/>
</dbReference>
<evidence type="ECO:0000313" key="10">
    <source>
        <dbReference type="Proteomes" id="UP000632154"/>
    </source>
</evidence>
<evidence type="ECO:0000256" key="7">
    <source>
        <dbReference type="HAMAP-Rule" id="MF_00210"/>
    </source>
</evidence>
<evidence type="ECO:0000256" key="6">
    <source>
        <dbReference type="ARBA" id="ARBA00044633"/>
    </source>
</evidence>
<feature type="binding site" evidence="7">
    <location>
        <position position="422"/>
    </location>
    <ligand>
        <name>phosphoenolpyruvate</name>
        <dbReference type="ChEBI" id="CHEBI:58702"/>
    </ligand>
</feature>
<feature type="binding site" evidence="7">
    <location>
        <position position="180"/>
    </location>
    <ligand>
        <name>phosphoenolpyruvate</name>
        <dbReference type="ChEBI" id="CHEBI:58702"/>
    </ligand>
</feature>
<feature type="binding site" evidence="7">
    <location>
        <position position="206"/>
    </location>
    <ligand>
        <name>3-phosphoshikimate</name>
        <dbReference type="ChEBI" id="CHEBI:145989"/>
    </ligand>
</feature>
<dbReference type="EC" id="2.5.1.19" evidence="7"/>
<comment type="subcellular location">
    <subcellularLocation>
        <location evidence="7">Cytoplasm</location>
    </subcellularLocation>
</comment>
<evidence type="ECO:0000313" key="9">
    <source>
        <dbReference type="EMBL" id="GHG00075.1"/>
    </source>
</evidence>
<feature type="binding site" evidence="7">
    <location>
        <position position="323"/>
    </location>
    <ligand>
        <name>3-phosphoshikimate</name>
        <dbReference type="ChEBI" id="CHEBI:145989"/>
    </ligand>
</feature>
<comment type="function">
    <text evidence="7">Catalyzes the transfer of the enolpyruvyl moiety of phosphoenolpyruvate (PEP) to the 5-hydroxyl of shikimate-3-phosphate (S3P) to produce enolpyruvyl shikimate-3-phosphate and inorganic phosphate.</text>
</comment>
<organism evidence="9 10">
    <name type="scientific">Deinococcus piscis</name>
    <dbReference type="NCBI Taxonomy" id="394230"/>
    <lineage>
        <taxon>Bacteria</taxon>
        <taxon>Thermotogati</taxon>
        <taxon>Deinococcota</taxon>
        <taxon>Deinococci</taxon>
        <taxon>Deinococcales</taxon>
        <taxon>Deinococcaceae</taxon>
        <taxon>Deinococcus</taxon>
    </lineage>
</organism>
<dbReference type="InterPro" id="IPR023193">
    <property type="entry name" value="EPSP_synthase_CS"/>
</dbReference>
<feature type="binding site" evidence="7">
    <location>
        <position position="39"/>
    </location>
    <ligand>
        <name>3-phosphoshikimate</name>
        <dbReference type="ChEBI" id="CHEBI:145989"/>
    </ligand>
</feature>
<dbReference type="HAMAP" id="MF_00210">
    <property type="entry name" value="EPSP_synth"/>
    <property type="match status" value="1"/>
</dbReference>
<feature type="binding site" evidence="7">
    <location>
        <position position="396"/>
    </location>
    <ligand>
        <name>phosphoenolpyruvate</name>
        <dbReference type="ChEBI" id="CHEBI:58702"/>
    </ligand>
</feature>
<reference evidence="10" key="1">
    <citation type="journal article" date="2019" name="Int. J. Syst. Evol. Microbiol.">
        <title>The Global Catalogue of Microorganisms (GCM) 10K type strain sequencing project: providing services to taxonomists for standard genome sequencing and annotation.</title>
        <authorList>
            <consortium name="The Broad Institute Genomics Platform"/>
            <consortium name="The Broad Institute Genome Sequencing Center for Infectious Disease"/>
            <person name="Wu L."/>
            <person name="Ma J."/>
        </authorList>
    </citation>
    <scope>NUCLEOTIDE SEQUENCE [LARGE SCALE GENOMIC DNA]</scope>
    <source>
        <strain evidence="10">CGMCC 1.18439</strain>
    </source>
</reference>
<dbReference type="InterPro" id="IPR006264">
    <property type="entry name" value="EPSP_synthase"/>
</dbReference>
<dbReference type="SUPFAM" id="SSF55205">
    <property type="entry name" value="EPT/RTPC-like"/>
    <property type="match status" value="1"/>
</dbReference>
<evidence type="ECO:0000259" key="8">
    <source>
        <dbReference type="Pfam" id="PF00275"/>
    </source>
</evidence>
<sequence>MPYTARMTQTPAQFDAVVYPAARLSGTVQAQPSKNYTTRFLLAAALAEGESVVRGVAASEDADALIRSLRAWGAQIVLDGPDAHVTGFGARPRPDTRLEVGNAGAVARFLLAVAALTDGTEVVTDSPHSLGQRPMGDLLDALRGLGLEVRSAEGGRLPVTVRGGPVPGGAVTVSAERSSQFLSGLLFAAPLLPAGLDITVTGHIKSEPPIRQTLDTLRRFGIQLDASDDLRRIRVAGVQTYWAGKYVVPGDYPGSAALLVAGATLPGEVRVTGLDPQDLQGERAVVGVLRQMGADISQDAVGVTVRGGRPLQAVTLDGDHFTDAIQVMCAAAARAEGCTTWENVATLRLKECDRISDTRAELLTLGLQAEETADSLTVCGGAVRGNVQVDGHGDHRMIMLLSLLALRADSPVRVTGAHHIRKSYPEFFAHLRALGAQVELLAY</sequence>